<organism evidence="3 4">
    <name type="scientific">Caenorhabditis japonica</name>
    <dbReference type="NCBI Taxonomy" id="281687"/>
    <lineage>
        <taxon>Eukaryota</taxon>
        <taxon>Metazoa</taxon>
        <taxon>Ecdysozoa</taxon>
        <taxon>Nematoda</taxon>
        <taxon>Chromadorea</taxon>
        <taxon>Rhabditida</taxon>
        <taxon>Rhabditina</taxon>
        <taxon>Rhabditomorpha</taxon>
        <taxon>Rhabditoidea</taxon>
        <taxon>Rhabditidae</taxon>
        <taxon>Peloderinae</taxon>
        <taxon>Caenorhabditis</taxon>
    </lineage>
</organism>
<keyword evidence="4" id="KW-1185">Reference proteome</keyword>
<dbReference type="EnsemblMetazoa" id="CJA42340a.1">
    <property type="protein sequence ID" value="CJA42340a.1"/>
    <property type="gene ID" value="WBGene00218188"/>
</dbReference>
<feature type="chain" id="PRO_5035765063" description="Secreted protein" evidence="2">
    <location>
        <begin position="22"/>
        <end position="90"/>
    </location>
</feature>
<accession>A0A8R1J0Y1</accession>
<dbReference type="Proteomes" id="UP000005237">
    <property type="component" value="Unassembled WGS sequence"/>
</dbReference>
<proteinExistence type="predicted"/>
<dbReference type="AlphaFoldDB" id="A0A8R1J0Y1"/>
<evidence type="ECO:0000256" key="2">
    <source>
        <dbReference type="SAM" id="SignalP"/>
    </source>
</evidence>
<sequence>MTNKISKIILLVSFLTAVVENMEKPQDSKNTEEHPAPEHLPGANMIGGGRGARIHKWKSEQQQQPKANESESAKSAPPPQADCPDQGSNN</sequence>
<protein>
    <recommendedName>
        <fullName evidence="5">Secreted protein</fullName>
    </recommendedName>
</protein>
<reference evidence="3" key="2">
    <citation type="submission" date="2022-06" db="UniProtKB">
        <authorList>
            <consortium name="EnsemblMetazoa"/>
        </authorList>
    </citation>
    <scope>IDENTIFICATION</scope>
    <source>
        <strain evidence="3">DF5081</strain>
    </source>
</reference>
<keyword evidence="2" id="KW-0732">Signal</keyword>
<feature type="compositionally biased region" description="Basic and acidic residues" evidence="1">
    <location>
        <begin position="23"/>
        <end position="37"/>
    </location>
</feature>
<name>A0A8R1J0Y1_CAEJA</name>
<evidence type="ECO:0000313" key="4">
    <source>
        <dbReference type="Proteomes" id="UP000005237"/>
    </source>
</evidence>
<evidence type="ECO:0000313" key="3">
    <source>
        <dbReference type="EnsemblMetazoa" id="CJA42340a.1"/>
    </source>
</evidence>
<reference evidence="4" key="1">
    <citation type="submission" date="2010-08" db="EMBL/GenBank/DDBJ databases">
        <authorList>
            <consortium name="Caenorhabditis japonica Sequencing Consortium"/>
            <person name="Wilson R.K."/>
        </authorList>
    </citation>
    <scope>NUCLEOTIDE SEQUENCE [LARGE SCALE GENOMIC DNA]</scope>
    <source>
        <strain evidence="4">DF5081</strain>
    </source>
</reference>
<feature type="region of interest" description="Disordered" evidence="1">
    <location>
        <begin position="23"/>
        <end position="90"/>
    </location>
</feature>
<feature type="signal peptide" evidence="2">
    <location>
        <begin position="1"/>
        <end position="21"/>
    </location>
</feature>
<evidence type="ECO:0008006" key="5">
    <source>
        <dbReference type="Google" id="ProtNLM"/>
    </source>
</evidence>
<evidence type="ECO:0000256" key="1">
    <source>
        <dbReference type="SAM" id="MobiDB-lite"/>
    </source>
</evidence>